<dbReference type="GO" id="GO:0003700">
    <property type="term" value="F:DNA-binding transcription factor activity"/>
    <property type="evidence" value="ECO:0007669"/>
    <property type="project" value="InterPro"/>
</dbReference>
<feature type="region of interest" description="Disordered" evidence="7">
    <location>
        <begin position="420"/>
        <end position="441"/>
    </location>
</feature>
<protein>
    <submittedName>
        <fullName evidence="10">RWP-RK domain-containing transcription factor</fullName>
    </submittedName>
</protein>
<dbReference type="PANTHER" id="PTHR46373:SF2">
    <property type="entry name" value="RWP-RK DOMAIN-CONTAINING PROTEIN"/>
    <property type="match status" value="1"/>
</dbReference>
<feature type="domain" description="RWP-RK" evidence="9">
    <location>
        <begin position="189"/>
        <end position="271"/>
    </location>
</feature>
<evidence type="ECO:0000313" key="11">
    <source>
        <dbReference type="Proteomes" id="UP000001058"/>
    </source>
</evidence>
<keyword evidence="8" id="KW-0472">Membrane</keyword>
<dbReference type="GeneID" id="9615943"/>
<evidence type="ECO:0000256" key="6">
    <source>
        <dbReference type="ARBA" id="ARBA00023242"/>
    </source>
</evidence>
<evidence type="ECO:0000256" key="7">
    <source>
        <dbReference type="SAM" id="MobiDB-lite"/>
    </source>
</evidence>
<proteinExistence type="predicted"/>
<evidence type="ECO:0000259" key="9">
    <source>
        <dbReference type="PROSITE" id="PS51519"/>
    </source>
</evidence>
<dbReference type="PROSITE" id="PS51519">
    <property type="entry name" value="RWP_RK"/>
    <property type="match status" value="1"/>
</dbReference>
<dbReference type="InterPro" id="IPR044607">
    <property type="entry name" value="RKD-like"/>
</dbReference>
<dbReference type="PANTHER" id="PTHR46373">
    <property type="entry name" value="PROTEIN RKD4"/>
    <property type="match status" value="1"/>
</dbReference>
<dbReference type="Proteomes" id="UP000001058">
    <property type="component" value="Unassembled WGS sequence"/>
</dbReference>
<dbReference type="GO" id="GO:0003677">
    <property type="term" value="F:DNA binding"/>
    <property type="evidence" value="ECO:0007669"/>
    <property type="project" value="UniProtKB-KW"/>
</dbReference>
<keyword evidence="4" id="KW-0238">DNA-binding</keyword>
<evidence type="ECO:0000256" key="3">
    <source>
        <dbReference type="ARBA" id="ARBA00023054"/>
    </source>
</evidence>
<reference evidence="10 11" key="1">
    <citation type="journal article" date="2010" name="Science">
        <title>Genomic analysis of organismal complexity in the multicellular green alga Volvox carteri.</title>
        <authorList>
            <person name="Prochnik S.E."/>
            <person name="Umen J."/>
            <person name="Nedelcu A.M."/>
            <person name="Hallmann A."/>
            <person name="Miller S.M."/>
            <person name="Nishii I."/>
            <person name="Ferris P."/>
            <person name="Kuo A."/>
            <person name="Mitros T."/>
            <person name="Fritz-Laylin L.K."/>
            <person name="Hellsten U."/>
            <person name="Chapman J."/>
            <person name="Simakov O."/>
            <person name="Rensing S.A."/>
            <person name="Terry A."/>
            <person name="Pangilinan J."/>
            <person name="Kapitonov V."/>
            <person name="Jurka J."/>
            <person name="Salamov A."/>
            <person name="Shapiro H."/>
            <person name="Schmutz J."/>
            <person name="Grimwood J."/>
            <person name="Lindquist E."/>
            <person name="Lucas S."/>
            <person name="Grigoriev I.V."/>
            <person name="Schmitt R."/>
            <person name="Kirk D."/>
            <person name="Rokhsar D.S."/>
        </authorList>
    </citation>
    <scope>NUCLEOTIDE SEQUENCE [LARGE SCALE GENOMIC DNA]</scope>
    <source>
        <strain evidence="11">f. Nagariensis / Eve</strain>
    </source>
</reference>
<dbReference type="InterPro" id="IPR036322">
    <property type="entry name" value="WD40_repeat_dom_sf"/>
</dbReference>
<dbReference type="InterPro" id="IPR015943">
    <property type="entry name" value="WD40/YVTN_repeat-like_dom_sf"/>
</dbReference>
<dbReference type="InterPro" id="IPR003035">
    <property type="entry name" value="RWP-RK_dom"/>
</dbReference>
<dbReference type="RefSeq" id="XP_002951949.1">
    <property type="nucleotide sequence ID" value="XM_002951903.1"/>
</dbReference>
<feature type="compositionally biased region" description="Gly residues" evidence="7">
    <location>
        <begin position="421"/>
        <end position="430"/>
    </location>
</feature>
<dbReference type="Gene3D" id="2.130.10.10">
    <property type="entry name" value="YVTN repeat-like/Quinoprotein amine dehydrogenase"/>
    <property type="match status" value="1"/>
</dbReference>
<accession>D8TZQ1</accession>
<keyword evidence="5" id="KW-0804">Transcription</keyword>
<keyword evidence="8" id="KW-1133">Transmembrane helix</keyword>
<evidence type="ECO:0000256" key="4">
    <source>
        <dbReference type="ARBA" id="ARBA00023125"/>
    </source>
</evidence>
<dbReference type="STRING" id="3068.D8TZQ1"/>
<dbReference type="OrthoDB" id="9890280at2759"/>
<name>D8TZQ1_VOLCA</name>
<evidence type="ECO:0000256" key="8">
    <source>
        <dbReference type="SAM" id="Phobius"/>
    </source>
</evidence>
<dbReference type="Pfam" id="PF02042">
    <property type="entry name" value="RWP-RK"/>
    <property type="match status" value="1"/>
</dbReference>
<comment type="function">
    <text evidence="1">Putative transcription factor.</text>
</comment>
<evidence type="ECO:0000256" key="1">
    <source>
        <dbReference type="ARBA" id="ARBA00004049"/>
    </source>
</evidence>
<feature type="transmembrane region" description="Helical" evidence="8">
    <location>
        <begin position="596"/>
        <end position="615"/>
    </location>
</feature>
<gene>
    <name evidence="10" type="ORF">VOLCADRAFT_92456</name>
</gene>
<keyword evidence="2" id="KW-0805">Transcription regulation</keyword>
<dbReference type="AlphaFoldDB" id="D8TZQ1"/>
<evidence type="ECO:0000313" key="10">
    <source>
        <dbReference type="EMBL" id="EFJ47054.1"/>
    </source>
</evidence>
<dbReference type="KEGG" id="vcn:VOLCADRAFT_92456"/>
<keyword evidence="8" id="KW-0812">Transmembrane</keyword>
<organism evidence="11">
    <name type="scientific">Volvox carteri f. nagariensis</name>
    <dbReference type="NCBI Taxonomy" id="3068"/>
    <lineage>
        <taxon>Eukaryota</taxon>
        <taxon>Viridiplantae</taxon>
        <taxon>Chlorophyta</taxon>
        <taxon>core chlorophytes</taxon>
        <taxon>Chlorophyceae</taxon>
        <taxon>CS clade</taxon>
        <taxon>Chlamydomonadales</taxon>
        <taxon>Volvocaceae</taxon>
        <taxon>Volvox</taxon>
    </lineage>
</organism>
<dbReference type="EMBL" id="GL378347">
    <property type="protein sequence ID" value="EFJ47054.1"/>
    <property type="molecule type" value="Genomic_DNA"/>
</dbReference>
<dbReference type="SUPFAM" id="SSF50978">
    <property type="entry name" value="WD40 repeat-like"/>
    <property type="match status" value="1"/>
</dbReference>
<dbReference type="eggNOG" id="ENOG502RREA">
    <property type="taxonomic scope" value="Eukaryota"/>
</dbReference>
<sequence>MAPPLLPTAAAPCPSAAVGTITSTAAGGTCVAISAADISMDDPMSLCTAYSGGRLCNPRQQQRLQSSTSGMIAASPCAAELAAAAAATGYSAHKTSDTDMLPAVASAVAAAGSPDAGGSGAGGGGALTGTAATGGLPAAITTKDIGDCPEVLGAEGPSGGALCCDAAAAAAEPPGQLTRSTRVVGGDGGGGGVHVVGRIPRNALTLETLRGMFELPAQDVVRALGISATDLKRRCRALGIRRWPHRKLASLQRLVQAVNEDVDLPANEREVVLETVAATRSRIFEDPNVDLDSSLKVLRQVQYKRHFLERRGYGGSAPFETAAAQMQVESREVAGAAAAADVAAATRRGGRAGGRNRTREVDGCAAGGGPLAAEAEGNLPFRSGNGDEETDAAFLAVLKARATTATSSTTAIAAAAAAGGARRGGAGGGHQNKNKEKTPPGAGALLRVLHYTLQKTEAREDLPTSGSDRLTLAAADKYGKVSLWDVDVEAGGPAEKTAGVLMFQPHSEYVSGLRWLGREAAVGPCRLITTSYDGSVRALDLGGSGMWVELPALRDPRIRGFSALDVPSDGRTAYLGDPQGNRGSARISWICARERSLNVAVAAAAVIVVVVVVLARRGRRMRWRRLWGL</sequence>
<keyword evidence="3" id="KW-0175">Coiled coil</keyword>
<dbReference type="InParanoid" id="D8TZQ1"/>
<keyword evidence="6" id="KW-0539">Nucleus</keyword>
<keyword evidence="11" id="KW-1185">Reference proteome</keyword>
<evidence type="ECO:0000256" key="5">
    <source>
        <dbReference type="ARBA" id="ARBA00023163"/>
    </source>
</evidence>
<evidence type="ECO:0000256" key="2">
    <source>
        <dbReference type="ARBA" id="ARBA00023015"/>
    </source>
</evidence>